<keyword evidence="12" id="KW-1185">Reference proteome</keyword>
<dbReference type="GO" id="GO:0005886">
    <property type="term" value="C:plasma membrane"/>
    <property type="evidence" value="ECO:0007669"/>
    <property type="project" value="TreeGrafter"/>
</dbReference>
<dbReference type="Gene3D" id="1.20.1070.10">
    <property type="entry name" value="Rhodopsin 7-helix transmembrane proteins"/>
    <property type="match status" value="1"/>
</dbReference>
<evidence type="ECO:0000256" key="8">
    <source>
        <dbReference type="ARBA" id="ARBA00023224"/>
    </source>
</evidence>
<comment type="subcellular location">
    <subcellularLocation>
        <location evidence="1">Membrane</location>
        <topology evidence="1">Multi-pass membrane protein</topology>
    </subcellularLocation>
</comment>
<keyword evidence="2 9" id="KW-0812">Transmembrane</keyword>
<feature type="transmembrane region" description="Helical" evidence="9">
    <location>
        <begin position="60"/>
        <end position="86"/>
    </location>
</feature>
<protein>
    <recommendedName>
        <fullName evidence="10">G-protein coupled receptors family 1 profile domain-containing protein</fullName>
    </recommendedName>
</protein>
<keyword evidence="8" id="KW-0807">Transducer</keyword>
<feature type="transmembrane region" description="Helical" evidence="9">
    <location>
        <begin position="238"/>
        <end position="257"/>
    </location>
</feature>
<dbReference type="InterPro" id="IPR017452">
    <property type="entry name" value="GPCR_Rhodpsn_7TM"/>
</dbReference>
<keyword evidence="5 9" id="KW-0472">Membrane</keyword>
<feature type="domain" description="G-protein coupled receptors family 1 profile" evidence="10">
    <location>
        <begin position="39"/>
        <end position="255"/>
    </location>
</feature>
<keyword evidence="7" id="KW-0325">Glycoprotein</keyword>
<feature type="transmembrane region" description="Helical" evidence="9">
    <location>
        <begin position="92"/>
        <end position="116"/>
    </location>
</feature>
<reference evidence="11" key="2">
    <citation type="submission" date="2025-09" db="UniProtKB">
        <authorList>
            <consortium name="Ensembl"/>
        </authorList>
    </citation>
    <scope>IDENTIFICATION</scope>
</reference>
<evidence type="ECO:0000256" key="7">
    <source>
        <dbReference type="ARBA" id="ARBA00023180"/>
    </source>
</evidence>
<evidence type="ECO:0000256" key="6">
    <source>
        <dbReference type="ARBA" id="ARBA00023170"/>
    </source>
</evidence>
<sequence>KGNTNNSSRNNRIRYLSVLHFISINIVYISIISCLEIPMIRLAIYAVYSLPKSKQAAPVFVMNLLVSDLIQTVCMLPLTIGLNFYWMTALAITWLGAGYTGLYFMTCIAVEGYVLIAHPVWHRSHRSVKCFACTLLTGWLLPFIVIPVYILINALFKSLVLLIVMILAPLIPYAVIILCFVGSCRSLSHSISLTPLKKQLVLAPLFFVVISYTFLILPLQICLFVNANIYEFPLDRAVLTLILYLLNPLVDCFLYVFMRSDAENIIRTTPHCCSRLKRVQTEMVQTTSMNVQRDHV</sequence>
<keyword evidence="3 9" id="KW-1133">Transmembrane helix</keyword>
<keyword evidence="4" id="KW-0297">G-protein coupled receptor</keyword>
<dbReference type="PANTHER" id="PTHR24232">
    <property type="entry name" value="G-PROTEIN COUPLED RECEPTOR"/>
    <property type="match status" value="1"/>
</dbReference>
<dbReference type="Proteomes" id="UP000472270">
    <property type="component" value="Unassembled WGS sequence"/>
</dbReference>
<evidence type="ECO:0000256" key="2">
    <source>
        <dbReference type="ARBA" id="ARBA00022692"/>
    </source>
</evidence>
<dbReference type="Ensembl" id="ENSSRHT00000000890.1">
    <property type="protein sequence ID" value="ENSSRHP00000000846.1"/>
    <property type="gene ID" value="ENSSRHG00000000624.1"/>
</dbReference>
<feature type="transmembrane region" description="Helical" evidence="9">
    <location>
        <begin position="20"/>
        <end position="48"/>
    </location>
</feature>
<dbReference type="InterPro" id="IPR000276">
    <property type="entry name" value="GPCR_Rhodpsn"/>
</dbReference>
<evidence type="ECO:0000313" key="12">
    <source>
        <dbReference type="Proteomes" id="UP000472270"/>
    </source>
</evidence>
<keyword evidence="6" id="KW-0675">Receptor</keyword>
<reference evidence="11" key="1">
    <citation type="submission" date="2025-08" db="UniProtKB">
        <authorList>
            <consortium name="Ensembl"/>
        </authorList>
    </citation>
    <scope>IDENTIFICATION</scope>
</reference>
<evidence type="ECO:0000313" key="11">
    <source>
        <dbReference type="Ensembl" id="ENSSRHP00000000846.1"/>
    </source>
</evidence>
<proteinExistence type="predicted"/>
<evidence type="ECO:0000256" key="9">
    <source>
        <dbReference type="SAM" id="Phobius"/>
    </source>
</evidence>
<feature type="transmembrane region" description="Helical" evidence="9">
    <location>
        <begin position="201"/>
        <end position="226"/>
    </location>
</feature>
<dbReference type="GO" id="GO:0004930">
    <property type="term" value="F:G protein-coupled receptor activity"/>
    <property type="evidence" value="ECO:0007669"/>
    <property type="project" value="UniProtKB-KW"/>
</dbReference>
<evidence type="ECO:0000256" key="3">
    <source>
        <dbReference type="ARBA" id="ARBA00022989"/>
    </source>
</evidence>
<accession>A0A673FFP6</accession>
<dbReference type="PROSITE" id="PS50262">
    <property type="entry name" value="G_PROTEIN_RECEP_F1_2"/>
    <property type="match status" value="1"/>
</dbReference>
<evidence type="ECO:0000256" key="4">
    <source>
        <dbReference type="ARBA" id="ARBA00023040"/>
    </source>
</evidence>
<dbReference type="GO" id="GO:0007200">
    <property type="term" value="P:phospholipase C-activating G protein-coupled receptor signaling pathway"/>
    <property type="evidence" value="ECO:0007669"/>
    <property type="project" value="TreeGrafter"/>
</dbReference>
<dbReference type="GO" id="GO:0035025">
    <property type="term" value="P:positive regulation of Rho protein signal transduction"/>
    <property type="evidence" value="ECO:0007669"/>
    <property type="project" value="TreeGrafter"/>
</dbReference>
<dbReference type="SUPFAM" id="SSF81321">
    <property type="entry name" value="Family A G protein-coupled receptor-like"/>
    <property type="match status" value="1"/>
</dbReference>
<dbReference type="AlphaFoldDB" id="A0A673FFP6"/>
<dbReference type="PRINTS" id="PR00237">
    <property type="entry name" value="GPCRRHODOPSN"/>
</dbReference>
<feature type="transmembrane region" description="Helical" evidence="9">
    <location>
        <begin position="128"/>
        <end position="152"/>
    </location>
</feature>
<organism evidence="11 12">
    <name type="scientific">Sinocyclocheilus rhinocerous</name>
    <dbReference type="NCBI Taxonomy" id="307959"/>
    <lineage>
        <taxon>Eukaryota</taxon>
        <taxon>Metazoa</taxon>
        <taxon>Chordata</taxon>
        <taxon>Craniata</taxon>
        <taxon>Vertebrata</taxon>
        <taxon>Euteleostomi</taxon>
        <taxon>Actinopterygii</taxon>
        <taxon>Neopterygii</taxon>
        <taxon>Teleostei</taxon>
        <taxon>Ostariophysi</taxon>
        <taxon>Cypriniformes</taxon>
        <taxon>Cyprinidae</taxon>
        <taxon>Cyprininae</taxon>
        <taxon>Sinocyclocheilus</taxon>
    </lineage>
</organism>
<evidence type="ECO:0000256" key="1">
    <source>
        <dbReference type="ARBA" id="ARBA00004141"/>
    </source>
</evidence>
<feature type="transmembrane region" description="Helical" evidence="9">
    <location>
        <begin position="158"/>
        <end position="181"/>
    </location>
</feature>
<name>A0A673FFP6_9TELE</name>
<evidence type="ECO:0000256" key="5">
    <source>
        <dbReference type="ARBA" id="ARBA00023136"/>
    </source>
</evidence>
<evidence type="ECO:0000259" key="10">
    <source>
        <dbReference type="PROSITE" id="PS50262"/>
    </source>
</evidence>
<dbReference type="PANTHER" id="PTHR24232:SF85">
    <property type="entry name" value="G-PROTEIN COUPLED RECEPTOR 4"/>
    <property type="match status" value="1"/>
</dbReference>